<proteinExistence type="predicted"/>
<keyword evidence="3" id="KW-1185">Reference proteome</keyword>
<gene>
    <name evidence="2" type="ORF">A5636_09335</name>
</gene>
<evidence type="ECO:0000313" key="3">
    <source>
        <dbReference type="Proteomes" id="UP000093629"/>
    </source>
</evidence>
<organism evidence="2 3">
    <name type="scientific">Mycobacterium asiaticum</name>
    <dbReference type="NCBI Taxonomy" id="1790"/>
    <lineage>
        <taxon>Bacteria</taxon>
        <taxon>Bacillati</taxon>
        <taxon>Actinomycetota</taxon>
        <taxon>Actinomycetes</taxon>
        <taxon>Mycobacteriales</taxon>
        <taxon>Mycobacteriaceae</taxon>
        <taxon>Mycobacterium</taxon>
    </lineage>
</organism>
<evidence type="ECO:0008006" key="4">
    <source>
        <dbReference type="Google" id="ProtNLM"/>
    </source>
</evidence>
<dbReference type="AlphaFoldDB" id="A0A1A3MVJ7"/>
<dbReference type="Proteomes" id="UP000093629">
    <property type="component" value="Unassembled WGS sequence"/>
</dbReference>
<dbReference type="PROSITE" id="PS51257">
    <property type="entry name" value="PROKAR_LIPOPROTEIN"/>
    <property type="match status" value="1"/>
</dbReference>
<comment type="caution">
    <text evidence="2">The sequence shown here is derived from an EMBL/GenBank/DDBJ whole genome shotgun (WGS) entry which is preliminary data.</text>
</comment>
<sequence length="162" mass="16157">MRLPASAIAAALGCSGAALGCFAVGLAGPALADDSLNGHYQAVVNGSPSNSLGDILNINSSCDPDGNCTGWVSTPKTWGAPISKSAGASWTIRRTNPTGWTCADGSKGAAELVYSFAPASLAGTITATKVAGACGDPTTPTATYSLNIHQCVDDPRRGVCPS</sequence>
<evidence type="ECO:0000313" key="2">
    <source>
        <dbReference type="EMBL" id="OBK13556.1"/>
    </source>
</evidence>
<dbReference type="EMBL" id="LZLQ01000114">
    <property type="protein sequence ID" value="OBK13556.1"/>
    <property type="molecule type" value="Genomic_DNA"/>
</dbReference>
<accession>A0A1A3MVJ7</accession>
<protein>
    <recommendedName>
        <fullName evidence="4">Secreted protein</fullName>
    </recommendedName>
</protein>
<feature type="chain" id="PRO_5008326608" description="Secreted protein" evidence="1">
    <location>
        <begin position="33"/>
        <end position="162"/>
    </location>
</feature>
<reference evidence="2 3" key="1">
    <citation type="submission" date="2016-06" db="EMBL/GenBank/DDBJ databases">
        <authorList>
            <person name="Kjaerup R.B."/>
            <person name="Dalgaard T.S."/>
            <person name="Juul-Madsen H.R."/>
        </authorList>
    </citation>
    <scope>NUCLEOTIDE SEQUENCE [LARGE SCALE GENOMIC DNA]</scope>
    <source>
        <strain evidence="2 3">1245139.5</strain>
    </source>
</reference>
<keyword evidence="1" id="KW-0732">Signal</keyword>
<name>A0A1A3MVJ7_MYCAS</name>
<evidence type="ECO:0000256" key="1">
    <source>
        <dbReference type="SAM" id="SignalP"/>
    </source>
</evidence>
<feature type="signal peptide" evidence="1">
    <location>
        <begin position="1"/>
        <end position="32"/>
    </location>
</feature>